<reference evidence="1" key="1">
    <citation type="submission" date="2021-06" db="EMBL/GenBank/DDBJ databases">
        <authorList>
            <person name="Kallberg Y."/>
            <person name="Tangrot J."/>
            <person name="Rosling A."/>
        </authorList>
    </citation>
    <scope>NUCLEOTIDE SEQUENCE</scope>
    <source>
        <strain evidence="1">28 12/20/2015</strain>
    </source>
</reference>
<protein>
    <submittedName>
        <fullName evidence="1">2454_t:CDS:1</fullName>
    </submittedName>
</protein>
<feature type="non-terminal residue" evidence="1">
    <location>
        <position position="1"/>
    </location>
</feature>
<comment type="caution">
    <text evidence="1">The sequence shown here is derived from an EMBL/GenBank/DDBJ whole genome shotgun (WGS) entry which is preliminary data.</text>
</comment>
<dbReference type="Proteomes" id="UP000789366">
    <property type="component" value="Unassembled WGS sequence"/>
</dbReference>
<proteinExistence type="predicted"/>
<evidence type="ECO:0000313" key="1">
    <source>
        <dbReference type="EMBL" id="CAG8734356.1"/>
    </source>
</evidence>
<gene>
    <name evidence="1" type="ORF">SPELUC_LOCUS13346</name>
</gene>
<organism evidence="1 2">
    <name type="scientific">Cetraspora pellucida</name>
    <dbReference type="NCBI Taxonomy" id="1433469"/>
    <lineage>
        <taxon>Eukaryota</taxon>
        <taxon>Fungi</taxon>
        <taxon>Fungi incertae sedis</taxon>
        <taxon>Mucoromycota</taxon>
        <taxon>Glomeromycotina</taxon>
        <taxon>Glomeromycetes</taxon>
        <taxon>Diversisporales</taxon>
        <taxon>Gigasporaceae</taxon>
        <taxon>Cetraspora</taxon>
    </lineage>
</organism>
<name>A0ACA9Q243_9GLOM</name>
<accession>A0ACA9Q243</accession>
<evidence type="ECO:0000313" key="2">
    <source>
        <dbReference type="Proteomes" id="UP000789366"/>
    </source>
</evidence>
<dbReference type="EMBL" id="CAJVPW010034791">
    <property type="protein sequence ID" value="CAG8734356.1"/>
    <property type="molecule type" value="Genomic_DNA"/>
</dbReference>
<sequence>DGRGLSHYGISLGEPSKVFDGLFRTKMEMLIDPELTFQRSSTK</sequence>
<feature type="non-terminal residue" evidence="1">
    <location>
        <position position="43"/>
    </location>
</feature>
<keyword evidence="2" id="KW-1185">Reference proteome</keyword>